<comment type="function">
    <text evidence="7">Endonuclease that is involved in the suppression of homologous recombination and thus may have a key role in the control of bacterial genetic diversity.</text>
</comment>
<dbReference type="Pfam" id="PF00488">
    <property type="entry name" value="MutS_V"/>
    <property type="match status" value="1"/>
</dbReference>
<dbReference type="Proteomes" id="UP000294746">
    <property type="component" value="Unassembled WGS sequence"/>
</dbReference>
<feature type="compositionally biased region" description="Polar residues" evidence="9">
    <location>
        <begin position="689"/>
        <end position="701"/>
    </location>
</feature>
<keyword evidence="7" id="KW-0255">Endonuclease</keyword>
<evidence type="ECO:0000256" key="3">
    <source>
        <dbReference type="ARBA" id="ARBA00022801"/>
    </source>
</evidence>
<dbReference type="PIRSF" id="PIRSF005814">
    <property type="entry name" value="MutS_YshD"/>
    <property type="match status" value="1"/>
</dbReference>
<name>A0A4R2RYF7_9BACL</name>
<dbReference type="GO" id="GO:0016887">
    <property type="term" value="F:ATP hydrolysis activity"/>
    <property type="evidence" value="ECO:0007669"/>
    <property type="project" value="InterPro"/>
</dbReference>
<evidence type="ECO:0000256" key="6">
    <source>
        <dbReference type="ARBA" id="ARBA00023125"/>
    </source>
</evidence>
<dbReference type="GO" id="GO:0043023">
    <property type="term" value="F:ribosomal large subunit binding"/>
    <property type="evidence" value="ECO:0007669"/>
    <property type="project" value="UniProtKB-UniRule"/>
</dbReference>
<evidence type="ECO:0000256" key="4">
    <source>
        <dbReference type="ARBA" id="ARBA00022840"/>
    </source>
</evidence>
<keyword evidence="8" id="KW-0175">Coiled coil</keyword>
<dbReference type="SMART" id="SM00463">
    <property type="entry name" value="SMR"/>
    <property type="match status" value="1"/>
</dbReference>
<dbReference type="EMBL" id="SLXV01000043">
    <property type="protein sequence ID" value="TCP64135.1"/>
    <property type="molecule type" value="Genomic_DNA"/>
</dbReference>
<reference evidence="11 12" key="1">
    <citation type="submission" date="2019-03" db="EMBL/GenBank/DDBJ databases">
        <title>Genomic Encyclopedia of Type Strains, Phase IV (KMG-IV): sequencing the most valuable type-strain genomes for metagenomic binning, comparative biology and taxonomic classification.</title>
        <authorList>
            <person name="Goeker M."/>
        </authorList>
    </citation>
    <scope>NUCLEOTIDE SEQUENCE [LARGE SCALE GENOMIC DNA]</scope>
    <source>
        <strain evidence="11 12">DSM 46831</strain>
    </source>
</reference>
<dbReference type="GO" id="GO:0006298">
    <property type="term" value="P:mismatch repair"/>
    <property type="evidence" value="ECO:0007669"/>
    <property type="project" value="InterPro"/>
</dbReference>
<dbReference type="GO" id="GO:0005524">
    <property type="term" value="F:ATP binding"/>
    <property type="evidence" value="ECO:0007669"/>
    <property type="project" value="UniProtKB-UniRule"/>
</dbReference>
<dbReference type="PROSITE" id="PS50828">
    <property type="entry name" value="SMR"/>
    <property type="match status" value="1"/>
</dbReference>
<keyword evidence="3 7" id="KW-0378">Hydrolase</keyword>
<keyword evidence="2 7" id="KW-0547">Nucleotide-binding</keyword>
<comment type="subunit">
    <text evidence="7">Homodimer. Binds to stalled ribosomes, contacting rRNA.</text>
</comment>
<dbReference type="InterPro" id="IPR036063">
    <property type="entry name" value="Smr_dom_sf"/>
</dbReference>
<comment type="similarity">
    <text evidence="7">Belongs to the DNA mismatch repair MutS family. MutS2 subfamily.</text>
</comment>
<dbReference type="GO" id="GO:0045910">
    <property type="term" value="P:negative regulation of DNA recombination"/>
    <property type="evidence" value="ECO:0007669"/>
    <property type="project" value="InterPro"/>
</dbReference>
<organism evidence="11 12">
    <name type="scientific">Baia soyae</name>
    <dbReference type="NCBI Taxonomy" id="1544746"/>
    <lineage>
        <taxon>Bacteria</taxon>
        <taxon>Bacillati</taxon>
        <taxon>Bacillota</taxon>
        <taxon>Bacilli</taxon>
        <taxon>Bacillales</taxon>
        <taxon>Thermoactinomycetaceae</taxon>
        <taxon>Baia</taxon>
    </lineage>
</organism>
<dbReference type="InterPro" id="IPR036187">
    <property type="entry name" value="DNA_mismatch_repair_MutS_sf"/>
</dbReference>
<proteinExistence type="inferred from homology"/>
<dbReference type="GO" id="GO:0030983">
    <property type="term" value="F:mismatched DNA binding"/>
    <property type="evidence" value="ECO:0007669"/>
    <property type="project" value="InterPro"/>
</dbReference>
<evidence type="ECO:0000256" key="5">
    <source>
        <dbReference type="ARBA" id="ARBA00022884"/>
    </source>
</evidence>
<feature type="coiled-coil region" evidence="8">
    <location>
        <begin position="544"/>
        <end position="600"/>
    </location>
</feature>
<evidence type="ECO:0000256" key="9">
    <source>
        <dbReference type="SAM" id="MobiDB-lite"/>
    </source>
</evidence>
<dbReference type="InterPro" id="IPR045076">
    <property type="entry name" value="MutS"/>
</dbReference>
<dbReference type="SMART" id="SM00534">
    <property type="entry name" value="MUTSac"/>
    <property type="match status" value="1"/>
</dbReference>
<keyword evidence="4 7" id="KW-0067">ATP-binding</keyword>
<dbReference type="InterPro" id="IPR002625">
    <property type="entry name" value="Smr_dom"/>
</dbReference>
<keyword evidence="5 7" id="KW-0694">RNA-binding</keyword>
<evidence type="ECO:0000256" key="1">
    <source>
        <dbReference type="ARBA" id="ARBA00022730"/>
    </source>
</evidence>
<dbReference type="Pfam" id="PF20297">
    <property type="entry name" value="MSSS"/>
    <property type="match status" value="1"/>
</dbReference>
<protein>
    <recommendedName>
        <fullName evidence="7">Endonuclease MutS2</fullName>
        <ecNumber evidence="7">3.1.-.-</ecNumber>
    </recommendedName>
    <alternativeName>
        <fullName evidence="7">Ribosome-associated protein quality control-upstream factor</fullName>
        <shortName evidence="7">RQC-upstream factor</shortName>
        <shortName evidence="7">RqcU</shortName>
        <ecNumber evidence="7">3.6.4.-</ecNumber>
    </alternativeName>
</protein>
<evidence type="ECO:0000256" key="8">
    <source>
        <dbReference type="SAM" id="Coils"/>
    </source>
</evidence>
<keyword evidence="7" id="KW-0540">Nuclease</keyword>
<dbReference type="FunFam" id="3.40.50.300:FF:000830">
    <property type="entry name" value="Endonuclease MutS2"/>
    <property type="match status" value="1"/>
</dbReference>
<dbReference type="PANTHER" id="PTHR48466:SF2">
    <property type="entry name" value="OS10G0509000 PROTEIN"/>
    <property type="match status" value="1"/>
</dbReference>
<dbReference type="SMART" id="SM00533">
    <property type="entry name" value="MUTSd"/>
    <property type="match status" value="1"/>
</dbReference>
<comment type="function">
    <text evidence="7">Acts as a ribosome collision sensor, splitting the ribosome into its 2 subunits. Detects stalled/collided 70S ribosomes which it binds and splits by an ATP-hydrolysis driven conformational change. Acts upstream of the ribosome quality control system (RQC), a ribosome-associated complex that mediates the extraction of incompletely synthesized nascent chains from stalled ribosomes and their subsequent degradation. Probably generates substrates for RQC.</text>
</comment>
<evidence type="ECO:0000259" key="10">
    <source>
        <dbReference type="PROSITE" id="PS50828"/>
    </source>
</evidence>
<dbReference type="InterPro" id="IPR000432">
    <property type="entry name" value="DNA_mismatch_repair_MutS_C"/>
</dbReference>
<evidence type="ECO:0000256" key="7">
    <source>
        <dbReference type="HAMAP-Rule" id="MF_00092"/>
    </source>
</evidence>
<evidence type="ECO:0000256" key="2">
    <source>
        <dbReference type="ARBA" id="ARBA00022741"/>
    </source>
</evidence>
<dbReference type="SUPFAM" id="SSF48334">
    <property type="entry name" value="DNA repair protein MutS, domain III"/>
    <property type="match status" value="1"/>
</dbReference>
<dbReference type="CDD" id="cd06503">
    <property type="entry name" value="ATP-synt_Fo_b"/>
    <property type="match status" value="1"/>
</dbReference>
<dbReference type="PROSITE" id="PS00486">
    <property type="entry name" value="DNA_MISMATCH_REPAIR_2"/>
    <property type="match status" value="1"/>
</dbReference>
<dbReference type="InterPro" id="IPR027417">
    <property type="entry name" value="P-loop_NTPase"/>
</dbReference>
<keyword evidence="12" id="KW-1185">Reference proteome</keyword>
<dbReference type="AlphaFoldDB" id="A0A4R2RYF7"/>
<dbReference type="GO" id="GO:0072344">
    <property type="term" value="P:rescue of stalled ribosome"/>
    <property type="evidence" value="ECO:0007669"/>
    <property type="project" value="UniProtKB-UniRule"/>
</dbReference>
<dbReference type="Gene3D" id="3.40.50.300">
    <property type="entry name" value="P-loop containing nucleotide triphosphate hydrolases"/>
    <property type="match status" value="1"/>
</dbReference>
<evidence type="ECO:0000313" key="11">
    <source>
        <dbReference type="EMBL" id="TCP64135.1"/>
    </source>
</evidence>
<accession>A0A4R2RYF7</accession>
<dbReference type="EC" id="3.6.4.-" evidence="7"/>
<dbReference type="Gene3D" id="3.30.1370.110">
    <property type="match status" value="1"/>
</dbReference>
<dbReference type="NCBIfam" id="TIGR01069">
    <property type="entry name" value="mutS2"/>
    <property type="match status" value="1"/>
</dbReference>
<feature type="region of interest" description="Disordered" evidence="9">
    <location>
        <begin position="679"/>
        <end position="705"/>
    </location>
</feature>
<gene>
    <name evidence="7" type="primary">mutS2</name>
    <name evidence="7" type="synonym">rqcU</name>
    <name evidence="11" type="ORF">EDD57_14320</name>
</gene>
<keyword evidence="6 7" id="KW-0238">DNA-binding</keyword>
<dbReference type="InterPro" id="IPR005747">
    <property type="entry name" value="MutS2"/>
</dbReference>
<dbReference type="GO" id="GO:0004519">
    <property type="term" value="F:endonuclease activity"/>
    <property type="evidence" value="ECO:0007669"/>
    <property type="project" value="UniProtKB-UniRule"/>
</dbReference>
<dbReference type="GO" id="GO:0140664">
    <property type="term" value="F:ATP-dependent DNA damage sensor activity"/>
    <property type="evidence" value="ECO:0007669"/>
    <property type="project" value="InterPro"/>
</dbReference>
<dbReference type="HAMAP" id="MF_00092">
    <property type="entry name" value="MutS2"/>
    <property type="match status" value="1"/>
</dbReference>
<dbReference type="EC" id="3.1.-.-" evidence="7"/>
<comment type="caution">
    <text evidence="11">The sequence shown here is derived from an EMBL/GenBank/DDBJ whole genome shotgun (WGS) entry which is preliminary data.</text>
</comment>
<dbReference type="Pfam" id="PF01713">
    <property type="entry name" value="Smr"/>
    <property type="match status" value="1"/>
</dbReference>
<dbReference type="CDD" id="cd03280">
    <property type="entry name" value="ABC_MutS2"/>
    <property type="match status" value="1"/>
</dbReference>
<dbReference type="InterPro" id="IPR046893">
    <property type="entry name" value="MSSS"/>
</dbReference>
<feature type="binding site" evidence="7">
    <location>
        <begin position="335"/>
        <end position="342"/>
    </location>
    <ligand>
        <name>ATP</name>
        <dbReference type="ChEBI" id="CHEBI:30616"/>
    </ligand>
</feature>
<dbReference type="GO" id="GO:0019843">
    <property type="term" value="F:rRNA binding"/>
    <property type="evidence" value="ECO:0007669"/>
    <property type="project" value="UniProtKB-UniRule"/>
</dbReference>
<evidence type="ECO:0000313" key="12">
    <source>
        <dbReference type="Proteomes" id="UP000294746"/>
    </source>
</evidence>
<dbReference type="RefSeq" id="WP_279388962.1">
    <property type="nucleotide sequence ID" value="NZ_SLXV01000043.1"/>
</dbReference>
<dbReference type="PANTHER" id="PTHR48466">
    <property type="entry name" value="OS10G0509000 PROTEIN-RELATED"/>
    <property type="match status" value="1"/>
</dbReference>
<feature type="domain" description="Smr" evidence="10">
    <location>
        <begin position="710"/>
        <end position="785"/>
    </location>
</feature>
<dbReference type="InterPro" id="IPR007696">
    <property type="entry name" value="DNA_mismatch_repair_MutS_core"/>
</dbReference>
<sequence>MSDWTQKTLEFMEVKEMIKYYSSSDLGKSLIDDTEPSDDWEEVSERLYITSEGIELLRLKGDVTLGGIRDIRSFVRRAEIGGLLNEAELLDIGSTIHAGRKIKAMLRQLDVEIASLPRLRGLTEQIESLEHIDTEIANSVDEQGFVRDSASSELRRVRQAIGTIRSRIQSTLNNLLRNSNTQKMLQESIITQRYDRYVIPVKAEYRGSFHGIVHDQSSSGATLFIEPEAVVQLNNQLREQELAEEREVEKILYQLTQMIAESVEPLRLNLDILAQLDFTVAKAQFARAVKAVVPKLSQDRTLVLKKARHPLIAKDTVVPIDVEMGQAHQAVIITGPNTGGKTVSLKTIGLFALMTQSGFPILAEEESQMPIYSGVFADIGDEQSIEQSLSTFSSHMTNIIRILGKIDHESLVLFDELGAGTDPTEGAALAISILEHCIGMGAAVVATTHYSELKLFAHTHSRTVNASVEFDVETLRPTYRLLIGVPGKSNAFAISKRLGLPIYLIEDAKSHISSDDNRLEEMITTLTSERKATEDARMDADRLRTEAEEMHQGLEAKLQAWEEEKAQIREKARLEARQIISNAEREADEVLKQLREWAKARPQELKEHKLIETRKRLGNAVPDLELHRSATIKKKSNEKLVVGDEVFVASLSQKGAIVEVLSDKEFQVQIGALKMKLKRGQLEKRESKPQPQQPKSTSSISRKADVRPELDLRGHLVEEAIMEIDRYLDHAVLAGYKQVHLIHGKGTGALRTGVQQFLRSHRNVKSFRLGSMGEGGSGVTVVEIQ</sequence>
<dbReference type="SUPFAM" id="SSF52540">
    <property type="entry name" value="P-loop containing nucleoside triphosphate hydrolases"/>
    <property type="match status" value="1"/>
</dbReference>
<keyword evidence="1 7" id="KW-0699">rRNA-binding</keyword>
<dbReference type="SUPFAM" id="SSF160443">
    <property type="entry name" value="SMR domain-like"/>
    <property type="match status" value="1"/>
</dbReference>